<sequence length="169" mass="19532">MGEMKNWWLHKLLTSNDHMEKVQPIRDRIKTAQSRQKSYAYVRRKGFEFEIDDWVFLKLLAKLAVVHSVFHISLLKKYVGDSASIVPLESVAVKDSLTYEEVPVEILDRQHICMFMEISSVRYQLLVLGGRDCNSFPPYSASLDFIQGRVTPRGDIVTAQKSELTLNKR</sequence>
<dbReference type="Proteomes" id="UP001234989">
    <property type="component" value="Chromosome 1"/>
</dbReference>
<evidence type="ECO:0000313" key="1">
    <source>
        <dbReference type="EMBL" id="WMV08094.1"/>
    </source>
</evidence>
<dbReference type="PANTHER" id="PTHR46148:SF56">
    <property type="entry name" value="RETROTRANSPOSON PROTEIN"/>
    <property type="match status" value="1"/>
</dbReference>
<dbReference type="EMBL" id="CP133612">
    <property type="protein sequence ID" value="WMV08094.1"/>
    <property type="molecule type" value="Genomic_DNA"/>
</dbReference>
<dbReference type="PANTHER" id="PTHR46148">
    <property type="entry name" value="CHROMO DOMAIN-CONTAINING PROTEIN"/>
    <property type="match status" value="1"/>
</dbReference>
<name>A0AAF0T7X0_SOLVR</name>
<organism evidence="1 2">
    <name type="scientific">Solanum verrucosum</name>
    <dbReference type="NCBI Taxonomy" id="315347"/>
    <lineage>
        <taxon>Eukaryota</taxon>
        <taxon>Viridiplantae</taxon>
        <taxon>Streptophyta</taxon>
        <taxon>Embryophyta</taxon>
        <taxon>Tracheophyta</taxon>
        <taxon>Spermatophyta</taxon>
        <taxon>Magnoliopsida</taxon>
        <taxon>eudicotyledons</taxon>
        <taxon>Gunneridae</taxon>
        <taxon>Pentapetalae</taxon>
        <taxon>asterids</taxon>
        <taxon>lamiids</taxon>
        <taxon>Solanales</taxon>
        <taxon>Solanaceae</taxon>
        <taxon>Solanoideae</taxon>
        <taxon>Solaneae</taxon>
        <taxon>Solanum</taxon>
    </lineage>
</organism>
<protein>
    <submittedName>
        <fullName evidence="1">Uncharacterized protein</fullName>
    </submittedName>
</protein>
<evidence type="ECO:0000313" key="2">
    <source>
        <dbReference type="Proteomes" id="UP001234989"/>
    </source>
</evidence>
<keyword evidence="2" id="KW-1185">Reference proteome</keyword>
<dbReference type="AlphaFoldDB" id="A0AAF0T7X0"/>
<gene>
    <name evidence="1" type="ORF">MTR67_001479</name>
</gene>
<accession>A0AAF0T7X0</accession>
<reference evidence="1" key="1">
    <citation type="submission" date="2023-08" db="EMBL/GenBank/DDBJ databases">
        <title>A de novo genome assembly of Solanum verrucosum Schlechtendal, a Mexican diploid species geographically isolated from the other diploid A-genome species in potato relatives.</title>
        <authorList>
            <person name="Hosaka K."/>
        </authorList>
    </citation>
    <scope>NUCLEOTIDE SEQUENCE</scope>
    <source>
        <tissue evidence="1">Young leaves</tissue>
    </source>
</reference>
<proteinExistence type="predicted"/>